<organism evidence="2 3">
    <name type="scientific">Sphaerosporella brunnea</name>
    <dbReference type="NCBI Taxonomy" id="1250544"/>
    <lineage>
        <taxon>Eukaryota</taxon>
        <taxon>Fungi</taxon>
        <taxon>Dikarya</taxon>
        <taxon>Ascomycota</taxon>
        <taxon>Pezizomycotina</taxon>
        <taxon>Pezizomycetes</taxon>
        <taxon>Pezizales</taxon>
        <taxon>Pyronemataceae</taxon>
        <taxon>Sphaerosporella</taxon>
    </lineage>
</organism>
<evidence type="ECO:0000256" key="1">
    <source>
        <dbReference type="SAM" id="MobiDB-lite"/>
    </source>
</evidence>
<gene>
    <name evidence="2" type="ORF">FN846DRAFT_910919</name>
</gene>
<feature type="compositionally biased region" description="Acidic residues" evidence="1">
    <location>
        <begin position="19"/>
        <end position="41"/>
    </location>
</feature>
<comment type="caution">
    <text evidence="2">The sequence shown here is derived from an EMBL/GenBank/DDBJ whole genome shotgun (WGS) entry which is preliminary data.</text>
</comment>
<dbReference type="EMBL" id="VXIS01000222">
    <property type="protein sequence ID" value="KAA8896220.1"/>
    <property type="molecule type" value="Genomic_DNA"/>
</dbReference>
<sequence>MAEAEAETVLLGEVKNKGEDDEAEDNEAEKDDEAEEDDGDQEAIHKSLETYINGADSDPELEALLERPPQTGQQTWPRVSRPKRVELLKSALADTVLRQVVPKALESVKYWRCTQRINQVYREGAVFGDKQYKERVYKSHWRVSQREPEAGADSVGVAATTAAGLK</sequence>
<protein>
    <submittedName>
        <fullName evidence="2">Uncharacterized protein</fullName>
    </submittedName>
</protein>
<dbReference type="InParanoid" id="A0A5J5ELC4"/>
<reference evidence="2 3" key="1">
    <citation type="submission" date="2019-09" db="EMBL/GenBank/DDBJ databases">
        <title>Draft genome of the ectomycorrhizal ascomycete Sphaerosporella brunnea.</title>
        <authorList>
            <consortium name="DOE Joint Genome Institute"/>
            <person name="Benucci G.M."/>
            <person name="Marozzi G."/>
            <person name="Antonielli L."/>
            <person name="Sanchez S."/>
            <person name="Marco P."/>
            <person name="Wang X."/>
            <person name="Falini L.B."/>
            <person name="Barry K."/>
            <person name="Haridas S."/>
            <person name="Lipzen A."/>
            <person name="Labutti K."/>
            <person name="Grigoriev I.V."/>
            <person name="Murat C."/>
            <person name="Martin F."/>
            <person name="Albertini E."/>
            <person name="Donnini D."/>
            <person name="Bonito G."/>
        </authorList>
    </citation>
    <scope>NUCLEOTIDE SEQUENCE [LARGE SCALE GENOMIC DNA]</scope>
    <source>
        <strain evidence="2 3">Sb_GMNB300</strain>
    </source>
</reference>
<accession>A0A5J5ELC4</accession>
<name>A0A5J5ELC4_9PEZI</name>
<evidence type="ECO:0000313" key="3">
    <source>
        <dbReference type="Proteomes" id="UP000326924"/>
    </source>
</evidence>
<dbReference type="Proteomes" id="UP000326924">
    <property type="component" value="Unassembled WGS sequence"/>
</dbReference>
<feature type="region of interest" description="Disordered" evidence="1">
    <location>
        <begin position="146"/>
        <end position="166"/>
    </location>
</feature>
<proteinExistence type="predicted"/>
<evidence type="ECO:0000313" key="2">
    <source>
        <dbReference type="EMBL" id="KAA8896220.1"/>
    </source>
</evidence>
<keyword evidence="3" id="KW-1185">Reference proteome</keyword>
<dbReference type="AlphaFoldDB" id="A0A5J5ELC4"/>
<feature type="region of interest" description="Disordered" evidence="1">
    <location>
        <begin position="1"/>
        <end position="78"/>
    </location>
</feature>